<evidence type="ECO:0000313" key="4">
    <source>
        <dbReference type="EMBL" id="CAK9871630.1"/>
    </source>
</evidence>
<feature type="compositionally biased region" description="Gly residues" evidence="2">
    <location>
        <begin position="114"/>
        <end position="128"/>
    </location>
</feature>
<evidence type="ECO:0000256" key="1">
    <source>
        <dbReference type="ARBA" id="ARBA00022884"/>
    </source>
</evidence>
<accession>A0ABP1B917</accession>
<feature type="domain" description="Chromatin target of PRMT1 protein C-terminal" evidence="3">
    <location>
        <begin position="86"/>
        <end position="176"/>
    </location>
</feature>
<reference evidence="4 5" key="1">
    <citation type="submission" date="2024-03" db="EMBL/GenBank/DDBJ databases">
        <authorList>
            <consortium name="ELIXIR-Norway"/>
            <consortium name="Elixir Norway"/>
        </authorList>
    </citation>
    <scope>NUCLEOTIDE SEQUENCE [LARGE SCALE GENOMIC DNA]</scope>
</reference>
<feature type="compositionally biased region" description="Gly residues" evidence="2">
    <location>
        <begin position="19"/>
        <end position="29"/>
    </location>
</feature>
<evidence type="ECO:0000259" key="3">
    <source>
        <dbReference type="SMART" id="SM01218"/>
    </source>
</evidence>
<evidence type="ECO:0000313" key="5">
    <source>
        <dbReference type="Proteomes" id="UP001497522"/>
    </source>
</evidence>
<dbReference type="Proteomes" id="UP001497522">
    <property type="component" value="Chromosome 2"/>
</dbReference>
<proteinExistence type="predicted"/>
<organism evidence="4 5">
    <name type="scientific">Sphagnum jensenii</name>
    <dbReference type="NCBI Taxonomy" id="128206"/>
    <lineage>
        <taxon>Eukaryota</taxon>
        <taxon>Viridiplantae</taxon>
        <taxon>Streptophyta</taxon>
        <taxon>Embryophyta</taxon>
        <taxon>Bryophyta</taxon>
        <taxon>Sphagnophytina</taxon>
        <taxon>Sphagnopsida</taxon>
        <taxon>Sphagnales</taxon>
        <taxon>Sphagnaceae</taxon>
        <taxon>Sphagnum</taxon>
    </lineage>
</organism>
<dbReference type="InterPro" id="IPR025715">
    <property type="entry name" value="FoP_C"/>
</dbReference>
<name>A0ABP1B917_9BRYO</name>
<evidence type="ECO:0000256" key="2">
    <source>
        <dbReference type="SAM" id="MobiDB-lite"/>
    </source>
</evidence>
<feature type="region of interest" description="Disordered" evidence="2">
    <location>
        <begin position="1"/>
        <end position="37"/>
    </location>
</feature>
<dbReference type="EMBL" id="OZ023703">
    <property type="protein sequence ID" value="CAK9871630.1"/>
    <property type="molecule type" value="Genomic_DNA"/>
</dbReference>
<feature type="region of interest" description="Disordered" evidence="2">
    <location>
        <begin position="110"/>
        <end position="192"/>
    </location>
</feature>
<sequence>MQGPGRSRAVGMRGRWASSGGGGGAGEGGSRYHRRQQQPGMYPLGWELQHLAYAQQREAQQYYVQALLQPQMYGRAGVSSRGGFLPLGVQGSGILKRPAGPAQGPLLYGRGHARGGGGGQQRGRGLGARGRDKGREPLTKEALDADLDAWRMKDKKFGGDSLDPDMDKEEEPSKQDGDEILETTPAVEGDDTAKIGASNSVKVITTKSTRARTIDCNSNVDKEHVSAIRKGGPTKAVDVKL</sequence>
<dbReference type="Pfam" id="PF13865">
    <property type="entry name" value="FoP_duplication"/>
    <property type="match status" value="1"/>
</dbReference>
<gene>
    <name evidence="4" type="ORF">CSSPJE1EN2_LOCUS14298</name>
</gene>
<keyword evidence="1" id="KW-0694">RNA-binding</keyword>
<keyword evidence="5" id="KW-1185">Reference proteome</keyword>
<feature type="compositionally biased region" description="Basic and acidic residues" evidence="2">
    <location>
        <begin position="129"/>
        <end position="158"/>
    </location>
</feature>
<dbReference type="SMART" id="SM01218">
    <property type="entry name" value="FoP_duplication"/>
    <property type="match status" value="1"/>
</dbReference>
<protein>
    <recommendedName>
        <fullName evidence="3">Chromatin target of PRMT1 protein C-terminal domain-containing protein</fullName>
    </recommendedName>
</protein>